<keyword evidence="2" id="KW-1185">Reference proteome</keyword>
<organism evidence="1 2">
    <name type="scientific">Ganoderma sinense ZZ0214-1</name>
    <dbReference type="NCBI Taxonomy" id="1077348"/>
    <lineage>
        <taxon>Eukaryota</taxon>
        <taxon>Fungi</taxon>
        <taxon>Dikarya</taxon>
        <taxon>Basidiomycota</taxon>
        <taxon>Agaricomycotina</taxon>
        <taxon>Agaricomycetes</taxon>
        <taxon>Polyporales</taxon>
        <taxon>Polyporaceae</taxon>
        <taxon>Ganoderma</taxon>
    </lineage>
</organism>
<sequence length="190" mass="21150">MYAIQTGASLDVSFLIDFLPSYLFPNEERTISQWLISGISLGGHSTWIILKDEPRIQLGIPIIGCPDYLALMSSRAQESSVPIEPPYFPKSFLEYLKRHDPANMPYTASDNTNPYRGKKILVLSGKEDPIVPWAASEGFVDKLNVGEEEGGIKEVFVEPGIGYTCSPAMVKEAVRFLWDNALTKSNVHKL</sequence>
<evidence type="ECO:0000313" key="2">
    <source>
        <dbReference type="Proteomes" id="UP000230002"/>
    </source>
</evidence>
<comment type="caution">
    <text evidence="1">The sequence shown here is derived from an EMBL/GenBank/DDBJ whole genome shotgun (WGS) entry which is preliminary data.</text>
</comment>
<dbReference type="Proteomes" id="UP000230002">
    <property type="component" value="Unassembled WGS sequence"/>
</dbReference>
<evidence type="ECO:0008006" key="3">
    <source>
        <dbReference type="Google" id="ProtNLM"/>
    </source>
</evidence>
<proteinExistence type="predicted"/>
<dbReference type="Gene3D" id="3.40.50.1820">
    <property type="entry name" value="alpha/beta hydrolase"/>
    <property type="match status" value="1"/>
</dbReference>
<dbReference type="OrthoDB" id="2152248at2759"/>
<accession>A0A2G8SEH1</accession>
<evidence type="ECO:0000313" key="1">
    <source>
        <dbReference type="EMBL" id="PIL32172.1"/>
    </source>
</evidence>
<dbReference type="InterPro" id="IPR029058">
    <property type="entry name" value="AB_hydrolase_fold"/>
</dbReference>
<dbReference type="STRING" id="1077348.A0A2G8SEH1"/>
<dbReference type="PANTHER" id="PTHR47381">
    <property type="entry name" value="ALPHA/BETA-HYDROLASES SUPERFAMILY PROTEIN"/>
    <property type="match status" value="1"/>
</dbReference>
<dbReference type="EMBL" id="AYKW01000011">
    <property type="protein sequence ID" value="PIL32172.1"/>
    <property type="molecule type" value="Genomic_DNA"/>
</dbReference>
<protein>
    <recommendedName>
        <fullName evidence="3">Peptidase S9 prolyl oligopeptidase catalytic domain-containing protein</fullName>
    </recommendedName>
</protein>
<dbReference type="PANTHER" id="PTHR47381:SF3">
    <property type="entry name" value="ALPHA_BETA-HYDROLASES SUPERFAMILY PROTEIN"/>
    <property type="match status" value="1"/>
</dbReference>
<name>A0A2G8SEH1_9APHY</name>
<dbReference type="SUPFAM" id="SSF53474">
    <property type="entry name" value="alpha/beta-Hydrolases"/>
    <property type="match status" value="1"/>
</dbReference>
<dbReference type="AlphaFoldDB" id="A0A2G8SEH1"/>
<gene>
    <name evidence="1" type="ORF">GSI_05417</name>
</gene>
<reference evidence="1 2" key="1">
    <citation type="journal article" date="2015" name="Sci. Rep.">
        <title>Chromosome-level genome map provides insights into diverse defense mechanisms in the medicinal fungus Ganoderma sinense.</title>
        <authorList>
            <person name="Zhu Y."/>
            <person name="Xu J."/>
            <person name="Sun C."/>
            <person name="Zhou S."/>
            <person name="Xu H."/>
            <person name="Nelson D.R."/>
            <person name="Qian J."/>
            <person name="Song J."/>
            <person name="Luo H."/>
            <person name="Xiang L."/>
            <person name="Li Y."/>
            <person name="Xu Z."/>
            <person name="Ji A."/>
            <person name="Wang L."/>
            <person name="Lu S."/>
            <person name="Hayward A."/>
            <person name="Sun W."/>
            <person name="Li X."/>
            <person name="Schwartz D.C."/>
            <person name="Wang Y."/>
            <person name="Chen S."/>
        </authorList>
    </citation>
    <scope>NUCLEOTIDE SEQUENCE [LARGE SCALE GENOMIC DNA]</scope>
    <source>
        <strain evidence="1 2">ZZ0214-1</strain>
    </source>
</reference>